<organism evidence="2 3">
    <name type="scientific">Shackletoniella antarctica</name>
    <dbReference type="NCBI Taxonomy" id="268115"/>
    <lineage>
        <taxon>Bacteria</taxon>
        <taxon>Bacillati</taxon>
        <taxon>Cyanobacteriota</taxon>
        <taxon>Cyanophyceae</taxon>
        <taxon>Oculatellales</taxon>
        <taxon>Oculatellaceae</taxon>
        <taxon>Shackletoniella</taxon>
    </lineage>
</organism>
<comment type="caution">
    <text evidence="2">The sequence shown here is derived from an EMBL/GenBank/DDBJ whole genome shotgun (WGS) entry which is preliminary data.</text>
</comment>
<dbReference type="AlphaFoldDB" id="A0A2W4W946"/>
<evidence type="ECO:0000313" key="2">
    <source>
        <dbReference type="EMBL" id="PZO40950.1"/>
    </source>
</evidence>
<name>A0A2W4W946_9CYAN</name>
<reference evidence="2 3" key="2">
    <citation type="submission" date="2018-06" db="EMBL/GenBank/DDBJ databases">
        <title>Metagenomic assembly of (sub)arctic Cyanobacteria and their associated microbiome from non-axenic cultures.</title>
        <authorList>
            <person name="Baurain D."/>
        </authorList>
    </citation>
    <scope>NUCLEOTIDE SEQUENCE [LARGE SCALE GENOMIC DNA]</scope>
    <source>
        <strain evidence="2">ULC041bin1</strain>
    </source>
</reference>
<protein>
    <recommendedName>
        <fullName evidence="1">DUF6883 domain-containing protein</fullName>
    </recommendedName>
</protein>
<feature type="domain" description="DUF6883" evidence="1">
    <location>
        <begin position="8"/>
        <end position="107"/>
    </location>
</feature>
<dbReference type="Pfam" id="PF21814">
    <property type="entry name" value="DUF6883"/>
    <property type="match status" value="1"/>
</dbReference>
<dbReference type="Proteomes" id="UP000249081">
    <property type="component" value="Unassembled WGS sequence"/>
</dbReference>
<evidence type="ECO:0000259" key="1">
    <source>
        <dbReference type="Pfam" id="PF21814"/>
    </source>
</evidence>
<proteinExistence type="predicted"/>
<dbReference type="InterPro" id="IPR049250">
    <property type="entry name" value="DUF6883"/>
</dbReference>
<evidence type="ECO:0000313" key="3">
    <source>
        <dbReference type="Proteomes" id="UP000249081"/>
    </source>
</evidence>
<reference evidence="3" key="1">
    <citation type="submission" date="2018-04" db="EMBL/GenBank/DDBJ databases">
        <authorList>
            <person name="Cornet L."/>
        </authorList>
    </citation>
    <scope>NUCLEOTIDE SEQUENCE [LARGE SCALE GENOMIC DNA]</scope>
</reference>
<sequence>MPAALLPENAIIAEEKLTQYLLILLPKDDKSKFLAKAGYRLDNWQQLEQDLRTQVLTQDADFVETTRYGRKYCIRACLRGSNGVELSILTVWIVDNGTARFVTLVPDKGANP</sequence>
<accession>A0A2W4W946</accession>
<gene>
    <name evidence="2" type="ORF">DCF17_11470</name>
</gene>
<dbReference type="EMBL" id="QBMN01000070">
    <property type="protein sequence ID" value="PZO40950.1"/>
    <property type="molecule type" value="Genomic_DNA"/>
</dbReference>